<comment type="caution">
    <text evidence="2">The sequence shown here is derived from an EMBL/GenBank/DDBJ whole genome shotgun (WGS) entry which is preliminary data.</text>
</comment>
<protein>
    <submittedName>
        <fullName evidence="2">NAD-dependent epimerase/dehydratase family protein</fullName>
    </submittedName>
</protein>
<dbReference type="InterPro" id="IPR051783">
    <property type="entry name" value="NAD(P)-dependent_oxidoreduct"/>
</dbReference>
<dbReference type="EMBL" id="JAALAA010000003">
    <property type="protein sequence ID" value="NGN91977.1"/>
    <property type="molecule type" value="Genomic_DNA"/>
</dbReference>
<dbReference type="GO" id="GO:0005737">
    <property type="term" value="C:cytoplasm"/>
    <property type="evidence" value="ECO:0007669"/>
    <property type="project" value="TreeGrafter"/>
</dbReference>
<evidence type="ECO:0000313" key="2">
    <source>
        <dbReference type="EMBL" id="NGN91977.1"/>
    </source>
</evidence>
<accession>A0A6M1R6L3</accession>
<name>A0A6M1R6L3_9ACTN</name>
<evidence type="ECO:0000259" key="1">
    <source>
        <dbReference type="Pfam" id="PF01370"/>
    </source>
</evidence>
<dbReference type="InterPro" id="IPR036291">
    <property type="entry name" value="NAD(P)-bd_dom_sf"/>
</dbReference>
<dbReference type="GO" id="GO:0004029">
    <property type="term" value="F:aldehyde dehydrogenase (NAD+) activity"/>
    <property type="evidence" value="ECO:0007669"/>
    <property type="project" value="TreeGrafter"/>
</dbReference>
<dbReference type="Gene3D" id="3.40.50.720">
    <property type="entry name" value="NAD(P)-binding Rossmann-like Domain"/>
    <property type="match status" value="1"/>
</dbReference>
<dbReference type="PANTHER" id="PTHR48079">
    <property type="entry name" value="PROTEIN YEEZ"/>
    <property type="match status" value="1"/>
</dbReference>
<keyword evidence="3" id="KW-1185">Reference proteome</keyword>
<dbReference type="Proteomes" id="UP000483261">
    <property type="component" value="Unassembled WGS sequence"/>
</dbReference>
<dbReference type="InterPro" id="IPR001509">
    <property type="entry name" value="Epimerase_deHydtase"/>
</dbReference>
<reference evidence="2 3" key="1">
    <citation type="submission" date="2020-02" db="EMBL/GenBank/DDBJ databases">
        <title>Whole-genome analyses of novel actinobacteria.</title>
        <authorList>
            <person name="Sahin N."/>
        </authorList>
    </citation>
    <scope>NUCLEOTIDE SEQUENCE [LARGE SCALE GENOMIC DNA]</scope>
    <source>
        <strain evidence="2 3">KC13</strain>
    </source>
</reference>
<organism evidence="2 3">
    <name type="scientific">Nocardioides turkmenicus</name>
    <dbReference type="NCBI Taxonomy" id="2711220"/>
    <lineage>
        <taxon>Bacteria</taxon>
        <taxon>Bacillati</taxon>
        <taxon>Actinomycetota</taxon>
        <taxon>Actinomycetes</taxon>
        <taxon>Propionibacteriales</taxon>
        <taxon>Nocardioidaceae</taxon>
        <taxon>Nocardioides</taxon>
    </lineage>
</organism>
<dbReference type="Pfam" id="PF01370">
    <property type="entry name" value="Epimerase"/>
    <property type="match status" value="1"/>
</dbReference>
<evidence type="ECO:0000313" key="3">
    <source>
        <dbReference type="Proteomes" id="UP000483261"/>
    </source>
</evidence>
<gene>
    <name evidence="2" type="ORF">G5C66_04400</name>
</gene>
<proteinExistence type="predicted"/>
<dbReference type="RefSeq" id="WP_165109748.1">
    <property type="nucleotide sequence ID" value="NZ_JAALAA010000003.1"/>
</dbReference>
<feature type="domain" description="NAD-dependent epimerase/dehydratase" evidence="1">
    <location>
        <begin position="3"/>
        <end position="202"/>
    </location>
</feature>
<dbReference type="AlphaFoldDB" id="A0A6M1R6L3"/>
<sequence length="330" mass="34961">MRILVLGGTVFLSRAVAESAARSGHEVVCAARGRSGTVPEGVELVPWDRAEPPPSALTAAKFDAVVDVARIPSWVRSAVAAFSEAHWVFVSTISVYADHGTPGGTPDSLPVLAPATDDVEDDDSDAYGSMKVACEELVRAGAASATVVRPGLIVGPGDPSGRFSYWPRRMKAGGEILAPGSPDDSTQVIDVRDLADWILHCAINRVDGTFDATGPSMPISTLLTETASGVGTTPTWSWLPQDFLQANDVDPWSGPGSIPLWLPRPEYDGMLAHDTTSAIAAGLATRPIAETARDTLAWLQTTPDAYVTGISPAREAELLDVWRHSPWATR</sequence>
<dbReference type="PANTHER" id="PTHR48079:SF6">
    <property type="entry name" value="NAD(P)-BINDING DOMAIN-CONTAINING PROTEIN-RELATED"/>
    <property type="match status" value="1"/>
</dbReference>
<dbReference type="SUPFAM" id="SSF51735">
    <property type="entry name" value="NAD(P)-binding Rossmann-fold domains"/>
    <property type="match status" value="1"/>
</dbReference>